<feature type="region of interest" description="Disordered" evidence="1">
    <location>
        <begin position="48"/>
        <end position="77"/>
    </location>
</feature>
<organism evidence="2 3">
    <name type="scientific">Pyrus ussuriensis x Pyrus communis</name>
    <dbReference type="NCBI Taxonomy" id="2448454"/>
    <lineage>
        <taxon>Eukaryota</taxon>
        <taxon>Viridiplantae</taxon>
        <taxon>Streptophyta</taxon>
        <taxon>Embryophyta</taxon>
        <taxon>Tracheophyta</taxon>
        <taxon>Spermatophyta</taxon>
        <taxon>Magnoliopsida</taxon>
        <taxon>eudicotyledons</taxon>
        <taxon>Gunneridae</taxon>
        <taxon>Pentapetalae</taxon>
        <taxon>rosids</taxon>
        <taxon>fabids</taxon>
        <taxon>Rosales</taxon>
        <taxon>Rosaceae</taxon>
        <taxon>Amygdaloideae</taxon>
        <taxon>Maleae</taxon>
        <taxon>Pyrus</taxon>
    </lineage>
</organism>
<accession>A0A5N5G6I0</accession>
<dbReference type="EMBL" id="SMOL01000553">
    <property type="protein sequence ID" value="KAB2609341.1"/>
    <property type="molecule type" value="Genomic_DNA"/>
</dbReference>
<dbReference type="Proteomes" id="UP000327157">
    <property type="component" value="Chromosome 14"/>
</dbReference>
<proteinExistence type="predicted"/>
<sequence>MQLLLVLHSSSTMIKQQLPRNPLDNLMVAKTKDNINVAPPNPITLVRGLSNCSNPNPRIDSDLDDDDDNEEGGGGGDMLKKRMPLTWFFNPLRTLTLIHNLGDDIARKPFSGEARYADRVRDWLINEVEGEVSPEDDYVVETYSKEVKASGKSKIRADALLPHEIMHYVHDSDVRRVAEIHGRQLWRT</sequence>
<evidence type="ECO:0000256" key="1">
    <source>
        <dbReference type="SAM" id="MobiDB-lite"/>
    </source>
</evidence>
<feature type="compositionally biased region" description="Acidic residues" evidence="1">
    <location>
        <begin position="62"/>
        <end position="71"/>
    </location>
</feature>
<reference evidence="3" key="2">
    <citation type="submission" date="2019-10" db="EMBL/GenBank/DDBJ databases">
        <title>A de novo genome assembly of a pear dwarfing rootstock.</title>
        <authorList>
            <person name="Wang F."/>
            <person name="Wang J."/>
            <person name="Li S."/>
            <person name="Zhang Y."/>
            <person name="Fang M."/>
            <person name="Ma L."/>
            <person name="Zhao Y."/>
            <person name="Jiang S."/>
        </authorList>
    </citation>
    <scope>NUCLEOTIDE SEQUENCE [LARGE SCALE GENOMIC DNA]</scope>
</reference>
<reference evidence="2 3" key="3">
    <citation type="submission" date="2019-11" db="EMBL/GenBank/DDBJ databases">
        <title>A de novo genome assembly of a pear dwarfing rootstock.</title>
        <authorList>
            <person name="Wang F."/>
            <person name="Wang J."/>
            <person name="Li S."/>
            <person name="Zhang Y."/>
            <person name="Fang M."/>
            <person name="Ma L."/>
            <person name="Zhao Y."/>
            <person name="Jiang S."/>
        </authorList>
    </citation>
    <scope>NUCLEOTIDE SEQUENCE [LARGE SCALE GENOMIC DNA]</scope>
    <source>
        <strain evidence="2">S2</strain>
        <tissue evidence="2">Leaf</tissue>
    </source>
</reference>
<evidence type="ECO:0000313" key="3">
    <source>
        <dbReference type="Proteomes" id="UP000327157"/>
    </source>
</evidence>
<dbReference type="AlphaFoldDB" id="A0A5N5G6I0"/>
<comment type="caution">
    <text evidence="2">The sequence shown here is derived from an EMBL/GenBank/DDBJ whole genome shotgun (WGS) entry which is preliminary data.</text>
</comment>
<gene>
    <name evidence="2" type="ORF">D8674_012509</name>
</gene>
<protein>
    <submittedName>
        <fullName evidence="2">Uncharacterized protein</fullName>
    </submittedName>
</protein>
<reference evidence="2 3" key="1">
    <citation type="submission" date="2019-09" db="EMBL/GenBank/DDBJ databases">
        <authorList>
            <person name="Ou C."/>
        </authorList>
    </citation>
    <scope>NUCLEOTIDE SEQUENCE [LARGE SCALE GENOMIC DNA]</scope>
    <source>
        <strain evidence="2">S2</strain>
        <tissue evidence="2">Leaf</tissue>
    </source>
</reference>
<name>A0A5N5G6I0_9ROSA</name>
<evidence type="ECO:0000313" key="2">
    <source>
        <dbReference type="EMBL" id="KAB2609341.1"/>
    </source>
</evidence>
<keyword evidence="3" id="KW-1185">Reference proteome</keyword>